<proteinExistence type="inferred from homology"/>
<dbReference type="InterPro" id="IPR001678">
    <property type="entry name" value="MeTrfase_RsmB-F_NOP2_dom"/>
</dbReference>
<feature type="active site" description="Nucleophile" evidence="5">
    <location>
        <position position="341"/>
    </location>
</feature>
<dbReference type="RefSeq" id="WP_078347937.1">
    <property type="nucleotide sequence ID" value="NZ_MBTF01000009.1"/>
</dbReference>
<evidence type="ECO:0000256" key="3">
    <source>
        <dbReference type="ARBA" id="ARBA00022691"/>
    </source>
</evidence>
<feature type="binding site" evidence="5">
    <location>
        <position position="241"/>
    </location>
    <ligand>
        <name>S-adenosyl-L-methionine</name>
        <dbReference type="ChEBI" id="CHEBI:59789"/>
    </ligand>
</feature>
<comment type="caution">
    <text evidence="7">The sequence shown here is derived from an EMBL/GenBank/DDBJ whole genome shotgun (WGS) entry which is preliminary data.</text>
</comment>
<dbReference type="InterPro" id="IPR023267">
    <property type="entry name" value="RCMT"/>
</dbReference>
<dbReference type="PANTHER" id="PTHR22807:SF61">
    <property type="entry name" value="NOL1_NOP2_SUN FAMILY PROTEIN _ ANTITERMINATION NUSB DOMAIN-CONTAINING PROTEIN"/>
    <property type="match status" value="1"/>
</dbReference>
<dbReference type="SUPFAM" id="SSF53335">
    <property type="entry name" value="S-adenosyl-L-methionine-dependent methyltransferases"/>
    <property type="match status" value="1"/>
</dbReference>
<evidence type="ECO:0000259" key="6">
    <source>
        <dbReference type="PROSITE" id="PS51686"/>
    </source>
</evidence>
<dbReference type="AlphaFoldDB" id="A0A1S9PGV8"/>
<dbReference type="Proteomes" id="UP000189739">
    <property type="component" value="Unassembled WGS sequence"/>
</dbReference>
<dbReference type="Gene3D" id="3.40.50.150">
    <property type="entry name" value="Vaccinia Virus protein VP39"/>
    <property type="match status" value="1"/>
</dbReference>
<evidence type="ECO:0000313" key="7">
    <source>
        <dbReference type="EMBL" id="OOQ60157.1"/>
    </source>
</evidence>
<dbReference type="Pfam" id="PF01189">
    <property type="entry name" value="Methyltr_RsmB-F"/>
    <property type="match status" value="1"/>
</dbReference>
<name>A0A1S9PGV8_9SPHI</name>
<feature type="domain" description="SAM-dependent MTase RsmB/NOP-type" evidence="6">
    <location>
        <begin position="114"/>
        <end position="393"/>
    </location>
</feature>
<dbReference type="GO" id="GO:0003723">
    <property type="term" value="F:RNA binding"/>
    <property type="evidence" value="ECO:0007669"/>
    <property type="project" value="UniProtKB-UniRule"/>
</dbReference>
<evidence type="ECO:0000256" key="5">
    <source>
        <dbReference type="PROSITE-ProRule" id="PRU01023"/>
    </source>
</evidence>
<dbReference type="InterPro" id="IPR029063">
    <property type="entry name" value="SAM-dependent_MTases_sf"/>
</dbReference>
<sequence>MKAINQLKTFQRILGEYPADTPLGKFLPGFYRQNKQMGSTDRKVAGRLIYNYFRLGKALYNTPTEERLMVAEFLCNSQTNSFLQHFKPDWAACVGFSIDEKIAMVKVAHPDFKLADVFPWSAQLSDGIDKEEFLKSFFVQPDLYIRVAKGAEAQVKTELTKAGVIFKDEGNNCLSLPNGTRLETIFQNQHLYEVQDYSSQQTANYFKPQKWDAWWDACAASGGKSLLLHSLQPDIKLVVSDIRESILANLDERFQQAGIRKYQKKLLDLTENNEQLLYQYEFDGIILDAPCSGSGTWGRTPEMISQFEIHKTDFFKRLQHSIIPNVAKHLKPGKPLIYITCSAFKAENEDAVNYMVNELGLQLEEMQVLKGYERKADTMFVARLNQPEAPPAP</sequence>
<keyword evidence="1 5" id="KW-0489">Methyltransferase</keyword>
<evidence type="ECO:0000256" key="4">
    <source>
        <dbReference type="ARBA" id="ARBA00022884"/>
    </source>
</evidence>
<gene>
    <name evidence="7" type="ORF">BC343_26925</name>
</gene>
<reference evidence="7 8" key="1">
    <citation type="submission" date="2016-07" db="EMBL/GenBank/DDBJ databases">
        <title>Genomic analysis of zinc-resistant bacterium Mucilaginibacter pedocola TBZ30.</title>
        <authorList>
            <person name="Huang J."/>
            <person name="Tang J."/>
        </authorList>
    </citation>
    <scope>NUCLEOTIDE SEQUENCE [LARGE SCALE GENOMIC DNA]</scope>
    <source>
        <strain evidence="7 8">TBZ30</strain>
    </source>
</reference>
<dbReference type="PROSITE" id="PS51686">
    <property type="entry name" value="SAM_MT_RSMB_NOP"/>
    <property type="match status" value="1"/>
</dbReference>
<keyword evidence="3 5" id="KW-0949">S-adenosyl-L-methionine</keyword>
<keyword evidence="8" id="KW-1185">Reference proteome</keyword>
<organism evidence="7 8">
    <name type="scientific">Mucilaginibacter pedocola</name>
    <dbReference type="NCBI Taxonomy" id="1792845"/>
    <lineage>
        <taxon>Bacteria</taxon>
        <taxon>Pseudomonadati</taxon>
        <taxon>Bacteroidota</taxon>
        <taxon>Sphingobacteriia</taxon>
        <taxon>Sphingobacteriales</taxon>
        <taxon>Sphingobacteriaceae</taxon>
        <taxon>Mucilaginibacter</taxon>
    </lineage>
</organism>
<comment type="similarity">
    <text evidence="5">Belongs to the class I-like SAM-binding methyltransferase superfamily. RsmB/NOP family.</text>
</comment>
<evidence type="ECO:0000313" key="8">
    <source>
        <dbReference type="Proteomes" id="UP000189739"/>
    </source>
</evidence>
<protein>
    <submittedName>
        <fullName evidence="7">RNA methyltransferase</fullName>
    </submittedName>
</protein>
<dbReference type="InterPro" id="IPR049560">
    <property type="entry name" value="MeTrfase_RsmB-F_NOP2_cat"/>
</dbReference>
<dbReference type="PANTHER" id="PTHR22807">
    <property type="entry name" value="NOP2 YEAST -RELATED NOL1/NOP2/FMU SUN DOMAIN-CONTAINING"/>
    <property type="match status" value="1"/>
</dbReference>
<feature type="binding site" evidence="5">
    <location>
        <position position="288"/>
    </location>
    <ligand>
        <name>S-adenosyl-L-methionine</name>
        <dbReference type="ChEBI" id="CHEBI:59789"/>
    </ligand>
</feature>
<dbReference type="OrthoDB" id="9810297at2"/>
<keyword evidence="2 5" id="KW-0808">Transferase</keyword>
<dbReference type="GO" id="GO:0009383">
    <property type="term" value="F:rRNA (cytosine-C5-)-methyltransferase activity"/>
    <property type="evidence" value="ECO:0007669"/>
    <property type="project" value="TreeGrafter"/>
</dbReference>
<keyword evidence="4 5" id="KW-0694">RNA-binding</keyword>
<dbReference type="GO" id="GO:0070475">
    <property type="term" value="P:rRNA base methylation"/>
    <property type="evidence" value="ECO:0007669"/>
    <property type="project" value="TreeGrafter"/>
</dbReference>
<comment type="caution">
    <text evidence="5">Lacks conserved residue(s) required for the propagation of feature annotation.</text>
</comment>
<accession>A0A1S9PGV8</accession>
<dbReference type="STRING" id="1792845.BC343_26925"/>
<feature type="binding site" evidence="5">
    <location>
        <position position="268"/>
    </location>
    <ligand>
        <name>S-adenosyl-L-methionine</name>
        <dbReference type="ChEBI" id="CHEBI:59789"/>
    </ligand>
</feature>
<evidence type="ECO:0000256" key="2">
    <source>
        <dbReference type="ARBA" id="ARBA00022679"/>
    </source>
</evidence>
<dbReference type="PRINTS" id="PR02008">
    <property type="entry name" value="RCMTFAMILY"/>
</dbReference>
<evidence type="ECO:0000256" key="1">
    <source>
        <dbReference type="ARBA" id="ARBA00022603"/>
    </source>
</evidence>
<dbReference type="GO" id="GO:0005829">
    <property type="term" value="C:cytosol"/>
    <property type="evidence" value="ECO:0007669"/>
    <property type="project" value="TreeGrafter"/>
</dbReference>
<dbReference type="EMBL" id="MBTF01000009">
    <property type="protein sequence ID" value="OOQ60157.1"/>
    <property type="molecule type" value="Genomic_DNA"/>
</dbReference>